<dbReference type="KEGG" id="kqi:F1D05_01355"/>
<dbReference type="Proteomes" id="UP000515563">
    <property type="component" value="Chromosome"/>
</dbReference>
<dbReference type="InterPro" id="IPR036393">
    <property type="entry name" value="AceGlu_kinase-like_sf"/>
</dbReference>
<feature type="region of interest" description="Disordered" evidence="1">
    <location>
        <begin position="85"/>
        <end position="110"/>
    </location>
</feature>
<sequence>MASCGYPEDIAHAIAAKNGWQVRRDGADWRRVVPSPLPQRVVELDVAELLLQNEATVVLADFGTPSARALGAISVGELEALSFPSGGPIRPRSSFSSCRRNIPTTRRGSR</sequence>
<keyword evidence="3" id="KW-1185">Reference proteome</keyword>
<name>A0A7G6WS25_9ACTN</name>
<dbReference type="SUPFAM" id="SSF53633">
    <property type="entry name" value="Carbamate kinase-like"/>
    <property type="match status" value="1"/>
</dbReference>
<reference evidence="3" key="1">
    <citation type="submission" date="2019-09" db="EMBL/GenBank/DDBJ databases">
        <title>Antimicrobial potential of Antarctic Bacteria.</title>
        <authorList>
            <person name="Benaud N."/>
            <person name="Edwards R.J."/>
            <person name="Ferrari B.C."/>
        </authorList>
    </citation>
    <scope>NUCLEOTIDE SEQUENCE [LARGE SCALE GENOMIC DNA]</scope>
    <source>
        <strain evidence="3">SPB151</strain>
    </source>
</reference>
<evidence type="ECO:0000313" key="3">
    <source>
        <dbReference type="Proteomes" id="UP000515563"/>
    </source>
</evidence>
<accession>A0A7G6WS25</accession>
<protein>
    <submittedName>
        <fullName evidence="2">Uncharacterized protein</fullName>
    </submittedName>
</protein>
<gene>
    <name evidence="2" type="ORF">F1D05_01355</name>
</gene>
<dbReference type="EMBL" id="CP043661">
    <property type="protein sequence ID" value="QNE16790.1"/>
    <property type="molecule type" value="Genomic_DNA"/>
</dbReference>
<evidence type="ECO:0000313" key="2">
    <source>
        <dbReference type="EMBL" id="QNE16790.1"/>
    </source>
</evidence>
<proteinExistence type="predicted"/>
<evidence type="ECO:0000256" key="1">
    <source>
        <dbReference type="SAM" id="MobiDB-lite"/>
    </source>
</evidence>
<reference evidence="2 3" key="2">
    <citation type="journal article" date="2020" name="Microbiol. Resour. Announc.">
        <title>Antarctic desert soil bacteria exhibit high novel natural product potential, evaluated through long-read genome sequencing and comparative genomics.</title>
        <authorList>
            <person name="Benaud N."/>
            <person name="Edwards R.J."/>
            <person name="Amos T.G."/>
            <person name="D'Agostino P.M."/>
            <person name="Gutierrez-Chavez C."/>
            <person name="Montgomery K."/>
            <person name="Nicetic I."/>
            <person name="Ferrari B.C."/>
        </authorList>
    </citation>
    <scope>NUCLEOTIDE SEQUENCE [LARGE SCALE GENOMIC DNA]</scope>
    <source>
        <strain evidence="2 3">SPB151</strain>
    </source>
</reference>
<feature type="compositionally biased region" description="Polar residues" evidence="1">
    <location>
        <begin position="93"/>
        <end position="110"/>
    </location>
</feature>
<dbReference type="AlphaFoldDB" id="A0A7G6WS25"/>
<organism evidence="2 3">
    <name type="scientific">Kribbella qitaiheensis</name>
    <dbReference type="NCBI Taxonomy" id="1544730"/>
    <lineage>
        <taxon>Bacteria</taxon>
        <taxon>Bacillati</taxon>
        <taxon>Actinomycetota</taxon>
        <taxon>Actinomycetes</taxon>
        <taxon>Propionibacteriales</taxon>
        <taxon>Kribbellaceae</taxon>
        <taxon>Kribbella</taxon>
    </lineage>
</organism>
<dbReference type="Gene3D" id="3.40.1160.10">
    <property type="entry name" value="Acetylglutamate kinase-like"/>
    <property type="match status" value="1"/>
</dbReference>
<dbReference type="RefSeq" id="WP_185445495.1">
    <property type="nucleotide sequence ID" value="NZ_CP043661.1"/>
</dbReference>